<dbReference type="PROSITE" id="PS51007">
    <property type="entry name" value="CYTC"/>
    <property type="match status" value="2"/>
</dbReference>
<dbReference type="GO" id="GO:0020037">
    <property type="term" value="F:heme binding"/>
    <property type="evidence" value="ECO:0007669"/>
    <property type="project" value="InterPro"/>
</dbReference>
<evidence type="ECO:0000256" key="6">
    <source>
        <dbReference type="ARBA" id="ARBA00023004"/>
    </source>
</evidence>
<evidence type="ECO:0000256" key="5">
    <source>
        <dbReference type="ARBA" id="ARBA00023002"/>
    </source>
</evidence>
<comment type="subcellular location">
    <subcellularLocation>
        <location evidence="1">Cell envelope</location>
    </subcellularLocation>
</comment>
<evidence type="ECO:0000313" key="10">
    <source>
        <dbReference type="Proteomes" id="UP000239872"/>
    </source>
</evidence>
<keyword evidence="2 7" id="KW-0349">Heme</keyword>
<dbReference type="GO" id="GO:0004130">
    <property type="term" value="F:cytochrome-c peroxidase activity"/>
    <property type="evidence" value="ECO:0007669"/>
    <property type="project" value="TreeGrafter"/>
</dbReference>
<evidence type="ECO:0000256" key="3">
    <source>
        <dbReference type="ARBA" id="ARBA00022723"/>
    </source>
</evidence>
<dbReference type="EMBL" id="PPSL01000002">
    <property type="protein sequence ID" value="PQJ11501.1"/>
    <property type="molecule type" value="Genomic_DNA"/>
</dbReference>
<evidence type="ECO:0000256" key="7">
    <source>
        <dbReference type="PROSITE-ProRule" id="PRU00433"/>
    </source>
</evidence>
<reference evidence="9 10" key="1">
    <citation type="submission" date="2018-01" db="EMBL/GenBank/DDBJ databases">
        <title>A novel member of the phylum Bacteroidetes isolated from glacier ice.</title>
        <authorList>
            <person name="Liu Q."/>
            <person name="Xin Y.-H."/>
        </authorList>
    </citation>
    <scope>NUCLEOTIDE SEQUENCE [LARGE SCALE GENOMIC DNA]</scope>
    <source>
        <strain evidence="9 10">RB1R16</strain>
    </source>
</reference>
<gene>
    <name evidence="9" type="ORF">CJD36_006780</name>
</gene>
<sequence>MPSPPGEGIFFAQVYNCHRLMNGYYFSSKKYRFLPKKECRLSEGKTLLSRLRMVSMKTWIIIGVVMALGLLSFSRKPADRFVVPAGWPKPAYNFKKNPLDPQKVEMGKRLFNETLLSRDNTISCNSCHAQYTAFAHTDHSLSHGIEGKIGPRNSPALMNLAWSNSFMWDGSVTQLDLQAQKPITNPLEMDETMEHVVAKLKATSNYPDLFFRAFGDSLITVDMIMQSLSQFMLTLVSANARYDRVMNGADTFTKREANGYALFKQDCAACHKEPLFTNGQFENNGLAVDESLADGGRVKITHNAGDSLKFKVPTLRNIEVTYPYMHDGRFRNLQMVLFQYSEHVQQSSTLSVHLQKKLMLTEQNKGDIILFLKTLTDEEFLKNKKFEFVNN</sequence>
<evidence type="ECO:0000313" key="9">
    <source>
        <dbReference type="EMBL" id="PQJ11501.1"/>
    </source>
</evidence>
<dbReference type="GO" id="GO:0030313">
    <property type="term" value="C:cell envelope"/>
    <property type="evidence" value="ECO:0007669"/>
    <property type="project" value="UniProtKB-SubCell"/>
</dbReference>
<evidence type="ECO:0000256" key="2">
    <source>
        <dbReference type="ARBA" id="ARBA00022617"/>
    </source>
</evidence>
<dbReference type="GO" id="GO:0046872">
    <property type="term" value="F:metal ion binding"/>
    <property type="evidence" value="ECO:0007669"/>
    <property type="project" value="UniProtKB-KW"/>
</dbReference>
<keyword evidence="9" id="KW-0575">Peroxidase</keyword>
<evidence type="ECO:0000259" key="8">
    <source>
        <dbReference type="PROSITE" id="PS51007"/>
    </source>
</evidence>
<dbReference type="SUPFAM" id="SSF46626">
    <property type="entry name" value="Cytochrome c"/>
    <property type="match status" value="2"/>
</dbReference>
<dbReference type="Gene3D" id="1.10.760.10">
    <property type="entry name" value="Cytochrome c-like domain"/>
    <property type="match status" value="2"/>
</dbReference>
<name>A0A2S7SXZ4_9BACT</name>
<dbReference type="AlphaFoldDB" id="A0A2S7SXZ4"/>
<keyword evidence="4" id="KW-0732">Signal</keyword>
<feature type="domain" description="Cytochrome c" evidence="8">
    <location>
        <begin position="102"/>
        <end position="204"/>
    </location>
</feature>
<dbReference type="InterPro" id="IPR004852">
    <property type="entry name" value="Di-haem_cyt_c_peroxidsae"/>
</dbReference>
<dbReference type="PANTHER" id="PTHR30600:SF10">
    <property type="entry name" value="BLL6722 PROTEIN"/>
    <property type="match status" value="1"/>
</dbReference>
<keyword evidence="10" id="KW-1185">Reference proteome</keyword>
<protein>
    <submittedName>
        <fullName evidence="9">Cytochrome-c peroxidase</fullName>
    </submittedName>
</protein>
<accession>A0A2S7SXZ4</accession>
<organism evidence="9 10">
    <name type="scientific">Flavipsychrobacter stenotrophus</name>
    <dbReference type="NCBI Taxonomy" id="2077091"/>
    <lineage>
        <taxon>Bacteria</taxon>
        <taxon>Pseudomonadati</taxon>
        <taxon>Bacteroidota</taxon>
        <taxon>Chitinophagia</taxon>
        <taxon>Chitinophagales</taxon>
        <taxon>Chitinophagaceae</taxon>
        <taxon>Flavipsychrobacter</taxon>
    </lineage>
</organism>
<keyword evidence="6 7" id="KW-0408">Iron</keyword>
<evidence type="ECO:0000256" key="4">
    <source>
        <dbReference type="ARBA" id="ARBA00022729"/>
    </source>
</evidence>
<keyword evidence="5" id="KW-0560">Oxidoreductase</keyword>
<dbReference type="InterPro" id="IPR036909">
    <property type="entry name" value="Cyt_c-like_dom_sf"/>
</dbReference>
<feature type="domain" description="Cytochrome c" evidence="8">
    <location>
        <begin position="254"/>
        <end position="376"/>
    </location>
</feature>
<dbReference type="InterPro" id="IPR051395">
    <property type="entry name" value="Cytochrome_c_Peroxidase/MauG"/>
</dbReference>
<dbReference type="PANTHER" id="PTHR30600">
    <property type="entry name" value="CYTOCHROME C PEROXIDASE-RELATED"/>
    <property type="match status" value="1"/>
</dbReference>
<evidence type="ECO:0000256" key="1">
    <source>
        <dbReference type="ARBA" id="ARBA00004196"/>
    </source>
</evidence>
<keyword evidence="3 7" id="KW-0479">Metal-binding</keyword>
<comment type="caution">
    <text evidence="9">The sequence shown here is derived from an EMBL/GenBank/DDBJ whole genome shotgun (WGS) entry which is preliminary data.</text>
</comment>
<dbReference type="InterPro" id="IPR009056">
    <property type="entry name" value="Cyt_c-like_dom"/>
</dbReference>
<dbReference type="Pfam" id="PF03150">
    <property type="entry name" value="CCP_MauG"/>
    <property type="match status" value="1"/>
</dbReference>
<dbReference type="Proteomes" id="UP000239872">
    <property type="component" value="Unassembled WGS sequence"/>
</dbReference>
<dbReference type="GO" id="GO:0009055">
    <property type="term" value="F:electron transfer activity"/>
    <property type="evidence" value="ECO:0007669"/>
    <property type="project" value="InterPro"/>
</dbReference>
<proteinExistence type="predicted"/>